<dbReference type="Proteomes" id="UP000238007">
    <property type="component" value="Unassembled WGS sequence"/>
</dbReference>
<accession>A0A2T0W2R0</accession>
<organism evidence="6 7">
    <name type="scientific">Yoonia maritima</name>
    <dbReference type="NCBI Taxonomy" id="1435347"/>
    <lineage>
        <taxon>Bacteria</taxon>
        <taxon>Pseudomonadati</taxon>
        <taxon>Pseudomonadota</taxon>
        <taxon>Alphaproteobacteria</taxon>
        <taxon>Rhodobacterales</taxon>
        <taxon>Paracoccaceae</taxon>
        <taxon>Yoonia</taxon>
    </lineage>
</organism>
<comment type="similarity">
    <text evidence="1">Belongs to the LysR transcriptional regulatory family.</text>
</comment>
<dbReference type="PRINTS" id="PR00039">
    <property type="entry name" value="HTHLYSR"/>
</dbReference>
<sequence length="304" mass="33537">MRLNLKQLEAFVWVADMQSFRRAAERLNTTQPNISARIASLEGALNTQLMTRDAGSVRLTRKGQELLSHARRVLDATEALVVAADQKGLLSGTLRLGVTEMIVHTWLRDYLRALKDDYPNLVVELTVDLSVNLEKGLAERTLDLALQNGPFSRMSSGEITLGSYDMVWVAAPEIAPGGIATAEDLAQHPILTHARNTRLFEEVSAHFAMQRDLDVRLVPSSNLAACLHMTLDGMGIATLPRAMVAGELARGALCEIRYDWSPAPLDFYARYDAERAAHSVVACADAAVRVARHYDQKNLLYVSN</sequence>
<keyword evidence="3 6" id="KW-0238">DNA-binding</keyword>
<dbReference type="InterPro" id="IPR036388">
    <property type="entry name" value="WH-like_DNA-bd_sf"/>
</dbReference>
<dbReference type="PROSITE" id="PS50931">
    <property type="entry name" value="HTH_LYSR"/>
    <property type="match status" value="1"/>
</dbReference>
<protein>
    <submittedName>
        <fullName evidence="6">DNA-binding transcriptional LysR family regulator</fullName>
    </submittedName>
</protein>
<dbReference type="Gene3D" id="1.10.10.10">
    <property type="entry name" value="Winged helix-like DNA-binding domain superfamily/Winged helix DNA-binding domain"/>
    <property type="match status" value="1"/>
</dbReference>
<keyword evidence="2" id="KW-0805">Transcription regulation</keyword>
<evidence type="ECO:0000313" key="6">
    <source>
        <dbReference type="EMBL" id="PRY79514.1"/>
    </source>
</evidence>
<evidence type="ECO:0000256" key="2">
    <source>
        <dbReference type="ARBA" id="ARBA00023015"/>
    </source>
</evidence>
<gene>
    <name evidence="6" type="ORF">CLV80_102159</name>
</gene>
<dbReference type="FunFam" id="1.10.10.10:FF:000001">
    <property type="entry name" value="LysR family transcriptional regulator"/>
    <property type="match status" value="1"/>
</dbReference>
<feature type="domain" description="HTH lysR-type" evidence="5">
    <location>
        <begin position="3"/>
        <end position="60"/>
    </location>
</feature>
<dbReference type="AlphaFoldDB" id="A0A2T0W2R0"/>
<reference evidence="6 7" key="1">
    <citation type="submission" date="2018-03" db="EMBL/GenBank/DDBJ databases">
        <title>Genomic Encyclopedia of Archaeal and Bacterial Type Strains, Phase II (KMG-II): from individual species to whole genera.</title>
        <authorList>
            <person name="Goeker M."/>
        </authorList>
    </citation>
    <scope>NUCLEOTIDE SEQUENCE [LARGE SCALE GENOMIC DNA]</scope>
    <source>
        <strain evidence="6 7">DSM 101533</strain>
    </source>
</reference>
<evidence type="ECO:0000256" key="3">
    <source>
        <dbReference type="ARBA" id="ARBA00023125"/>
    </source>
</evidence>
<dbReference type="GO" id="GO:0003700">
    <property type="term" value="F:DNA-binding transcription factor activity"/>
    <property type="evidence" value="ECO:0007669"/>
    <property type="project" value="InterPro"/>
</dbReference>
<keyword evidence="4" id="KW-0804">Transcription</keyword>
<evidence type="ECO:0000256" key="4">
    <source>
        <dbReference type="ARBA" id="ARBA00023163"/>
    </source>
</evidence>
<name>A0A2T0W2R0_9RHOB</name>
<dbReference type="RefSeq" id="WP_106354758.1">
    <property type="nucleotide sequence ID" value="NZ_PVTP01000002.1"/>
</dbReference>
<dbReference type="SUPFAM" id="SSF53850">
    <property type="entry name" value="Periplasmic binding protein-like II"/>
    <property type="match status" value="1"/>
</dbReference>
<dbReference type="PANTHER" id="PTHR30126">
    <property type="entry name" value="HTH-TYPE TRANSCRIPTIONAL REGULATOR"/>
    <property type="match status" value="1"/>
</dbReference>
<dbReference type="Pfam" id="PF03466">
    <property type="entry name" value="LysR_substrate"/>
    <property type="match status" value="1"/>
</dbReference>
<dbReference type="EMBL" id="PVTP01000002">
    <property type="protein sequence ID" value="PRY79514.1"/>
    <property type="molecule type" value="Genomic_DNA"/>
</dbReference>
<dbReference type="Pfam" id="PF00126">
    <property type="entry name" value="HTH_1"/>
    <property type="match status" value="1"/>
</dbReference>
<dbReference type="Gene3D" id="3.40.190.290">
    <property type="match status" value="1"/>
</dbReference>
<dbReference type="GO" id="GO:0000976">
    <property type="term" value="F:transcription cis-regulatory region binding"/>
    <property type="evidence" value="ECO:0007669"/>
    <property type="project" value="TreeGrafter"/>
</dbReference>
<dbReference type="InterPro" id="IPR005119">
    <property type="entry name" value="LysR_subst-bd"/>
</dbReference>
<dbReference type="InterPro" id="IPR000847">
    <property type="entry name" value="LysR_HTH_N"/>
</dbReference>
<evidence type="ECO:0000256" key="1">
    <source>
        <dbReference type="ARBA" id="ARBA00009437"/>
    </source>
</evidence>
<evidence type="ECO:0000313" key="7">
    <source>
        <dbReference type="Proteomes" id="UP000238007"/>
    </source>
</evidence>
<comment type="caution">
    <text evidence="6">The sequence shown here is derived from an EMBL/GenBank/DDBJ whole genome shotgun (WGS) entry which is preliminary data.</text>
</comment>
<dbReference type="SUPFAM" id="SSF46785">
    <property type="entry name" value="Winged helix' DNA-binding domain"/>
    <property type="match status" value="1"/>
</dbReference>
<dbReference type="InterPro" id="IPR036390">
    <property type="entry name" value="WH_DNA-bd_sf"/>
</dbReference>
<evidence type="ECO:0000259" key="5">
    <source>
        <dbReference type="PROSITE" id="PS50931"/>
    </source>
</evidence>
<dbReference type="PANTHER" id="PTHR30126:SF77">
    <property type="entry name" value="TRANSCRIPTIONAL REGULATORY PROTEIN"/>
    <property type="match status" value="1"/>
</dbReference>
<keyword evidence="7" id="KW-1185">Reference proteome</keyword>
<dbReference type="OrthoDB" id="9791253at2"/>
<proteinExistence type="inferred from homology"/>